<evidence type="ECO:0000256" key="8">
    <source>
        <dbReference type="ARBA" id="ARBA00043031"/>
    </source>
</evidence>
<protein>
    <recommendedName>
        <fullName evidence="7">Large ribosomal subunit protein mL45</fullName>
    </recommendedName>
    <alternativeName>
        <fullName evidence="8">39S ribosomal protein L45, mitochondrial</fullName>
    </alternativeName>
</protein>
<keyword evidence="2" id="KW-0809">Transit peptide</keyword>
<evidence type="ECO:0000256" key="4">
    <source>
        <dbReference type="ARBA" id="ARBA00023128"/>
    </source>
</evidence>
<dbReference type="GeneTree" id="ENSGT00390000012679"/>
<keyword evidence="3" id="KW-0689">Ribosomal protein</keyword>
<keyword evidence="4" id="KW-0496">Mitochondrion</keyword>
<dbReference type="STRING" id="7719.ENSCINP00000022694"/>
<dbReference type="InterPro" id="IPR051975">
    <property type="entry name" value="mtLSU_mL45"/>
</dbReference>
<evidence type="ECO:0000256" key="5">
    <source>
        <dbReference type="ARBA" id="ARBA00023274"/>
    </source>
</evidence>
<gene>
    <name evidence="11" type="primary">LOC100186983</name>
</gene>
<accession>F7AMY5</accession>
<dbReference type="OMA" id="EWHEQEE"/>
<dbReference type="GO" id="GO:1990904">
    <property type="term" value="C:ribonucleoprotein complex"/>
    <property type="evidence" value="ECO:0007669"/>
    <property type="project" value="UniProtKB-KW"/>
</dbReference>
<dbReference type="SUPFAM" id="SSF54427">
    <property type="entry name" value="NTF2-like"/>
    <property type="match status" value="1"/>
</dbReference>
<evidence type="ECO:0000256" key="3">
    <source>
        <dbReference type="ARBA" id="ARBA00022980"/>
    </source>
</evidence>
<dbReference type="FunFam" id="3.10.450.240:FF:000003">
    <property type="entry name" value="39S ribosomal protein L45, mitochondrial"/>
    <property type="match status" value="1"/>
</dbReference>
<dbReference type="SMART" id="SM00978">
    <property type="entry name" value="Tim44"/>
    <property type="match status" value="1"/>
</dbReference>
<dbReference type="AlphaFoldDB" id="F7AMY5"/>
<dbReference type="InParanoid" id="F7AMY5"/>
<comment type="function">
    <text evidence="9">Component of the mitochondrial large ribosomal subunit (mt-LSU). Within the mitochondrial ribosomes, required to direct the nascent polypeptide toward the tunnel exit and position the exit at a distance from the membrane surface.</text>
</comment>
<dbReference type="GO" id="GO:0005840">
    <property type="term" value="C:ribosome"/>
    <property type="evidence" value="ECO:0007669"/>
    <property type="project" value="UniProtKB-KW"/>
</dbReference>
<reference evidence="11" key="2">
    <citation type="submission" date="2025-08" db="UniProtKB">
        <authorList>
            <consortium name="Ensembl"/>
        </authorList>
    </citation>
    <scope>IDENTIFICATION</scope>
</reference>
<dbReference type="GO" id="GO:0005739">
    <property type="term" value="C:mitochondrion"/>
    <property type="evidence" value="ECO:0000318"/>
    <property type="project" value="GO_Central"/>
</dbReference>
<dbReference type="PANTHER" id="PTHR28554">
    <property type="entry name" value="39S RIBOSOMAL PROTEIN L45, MITOCHONDRIAL"/>
    <property type="match status" value="1"/>
</dbReference>
<sequence length="317" mass="37681">MLRKLINTTWAGQLHILGKSVFSEHTSKLHTSIAICAKRNPFLGKLEESFNQSSRSEEKSKKQGIKNYLKKHQRYADYNYQEWRFPKSNRAIDISCTRDIIQPYEDDNSGSKSSLSVRKKLSDLRHDILHNRIVKKRVDNFHRKRFPAEAQDIYIKAHNLLNTPKEERLQNLVTEHAYTDMVKGLDSKTVIWKWNESLEPPRVVRIRASPMITNNNYYGQVTVRFHSKQTLAIYDRFGRLMYGSPDEARNVLEFVVFERHISHPYGCWRIHGKISSDSYQKEPMRKTVAFMKQKPQRIESLEWHEQEEKENHYKWYP</sequence>
<evidence type="ECO:0000313" key="11">
    <source>
        <dbReference type="Ensembl" id="ENSCINP00000022694.2"/>
    </source>
</evidence>
<dbReference type="InterPro" id="IPR032710">
    <property type="entry name" value="NTF2-like_dom_sf"/>
</dbReference>
<evidence type="ECO:0000256" key="7">
    <source>
        <dbReference type="ARBA" id="ARBA00039448"/>
    </source>
</evidence>
<feature type="domain" description="Tim44-like" evidence="10">
    <location>
        <begin position="129"/>
        <end position="275"/>
    </location>
</feature>
<dbReference type="Pfam" id="PF04280">
    <property type="entry name" value="Tim44"/>
    <property type="match status" value="1"/>
</dbReference>
<evidence type="ECO:0000256" key="6">
    <source>
        <dbReference type="ARBA" id="ARBA00038073"/>
    </source>
</evidence>
<evidence type="ECO:0000256" key="9">
    <source>
        <dbReference type="ARBA" id="ARBA00045355"/>
    </source>
</evidence>
<proteinExistence type="inferred from homology"/>
<keyword evidence="5" id="KW-0687">Ribonucleoprotein</keyword>
<dbReference type="PANTHER" id="PTHR28554:SF1">
    <property type="entry name" value="LARGE RIBOSOMAL SUBUNIT PROTEIN ML45"/>
    <property type="match status" value="1"/>
</dbReference>
<comment type="similarity">
    <text evidence="6">Belongs to the mitochondrion-specific ribosomal protein mL45 family.</text>
</comment>
<organism evidence="11 12">
    <name type="scientific">Ciona intestinalis</name>
    <name type="common">Transparent sea squirt</name>
    <name type="synonym">Ascidia intestinalis</name>
    <dbReference type="NCBI Taxonomy" id="7719"/>
    <lineage>
        <taxon>Eukaryota</taxon>
        <taxon>Metazoa</taxon>
        <taxon>Chordata</taxon>
        <taxon>Tunicata</taxon>
        <taxon>Ascidiacea</taxon>
        <taxon>Phlebobranchia</taxon>
        <taxon>Cionidae</taxon>
        <taxon>Ciona</taxon>
    </lineage>
</organism>
<dbReference type="Proteomes" id="UP000008144">
    <property type="component" value="Unassembled WGS sequence"/>
</dbReference>
<evidence type="ECO:0000256" key="2">
    <source>
        <dbReference type="ARBA" id="ARBA00022946"/>
    </source>
</evidence>
<reference evidence="12" key="1">
    <citation type="journal article" date="2002" name="Science">
        <title>The draft genome of Ciona intestinalis: insights into chordate and vertebrate origins.</title>
        <authorList>
            <person name="Dehal P."/>
            <person name="Satou Y."/>
            <person name="Campbell R.K."/>
            <person name="Chapman J."/>
            <person name="Degnan B."/>
            <person name="De Tomaso A."/>
            <person name="Davidson B."/>
            <person name="Di Gregorio A."/>
            <person name="Gelpke M."/>
            <person name="Goodstein D.M."/>
            <person name="Harafuji N."/>
            <person name="Hastings K.E."/>
            <person name="Ho I."/>
            <person name="Hotta K."/>
            <person name="Huang W."/>
            <person name="Kawashima T."/>
            <person name="Lemaire P."/>
            <person name="Martinez D."/>
            <person name="Meinertzhagen I.A."/>
            <person name="Necula S."/>
            <person name="Nonaka M."/>
            <person name="Putnam N."/>
            <person name="Rash S."/>
            <person name="Saiga H."/>
            <person name="Satake M."/>
            <person name="Terry A."/>
            <person name="Yamada L."/>
            <person name="Wang H.G."/>
            <person name="Awazu S."/>
            <person name="Azumi K."/>
            <person name="Boore J."/>
            <person name="Branno M."/>
            <person name="Chin-Bow S."/>
            <person name="DeSantis R."/>
            <person name="Doyle S."/>
            <person name="Francino P."/>
            <person name="Keys D.N."/>
            <person name="Haga S."/>
            <person name="Hayashi H."/>
            <person name="Hino K."/>
            <person name="Imai K.S."/>
            <person name="Inaba K."/>
            <person name="Kano S."/>
            <person name="Kobayashi K."/>
            <person name="Kobayashi M."/>
            <person name="Lee B.I."/>
            <person name="Makabe K.W."/>
            <person name="Manohar C."/>
            <person name="Matassi G."/>
            <person name="Medina M."/>
            <person name="Mochizuki Y."/>
            <person name="Mount S."/>
            <person name="Morishita T."/>
            <person name="Miura S."/>
            <person name="Nakayama A."/>
            <person name="Nishizaka S."/>
            <person name="Nomoto H."/>
            <person name="Ohta F."/>
            <person name="Oishi K."/>
            <person name="Rigoutsos I."/>
            <person name="Sano M."/>
            <person name="Sasaki A."/>
            <person name="Sasakura Y."/>
            <person name="Shoguchi E."/>
            <person name="Shin-i T."/>
            <person name="Spagnuolo A."/>
            <person name="Stainier D."/>
            <person name="Suzuki M.M."/>
            <person name="Tassy O."/>
            <person name="Takatori N."/>
            <person name="Tokuoka M."/>
            <person name="Yagi K."/>
            <person name="Yoshizaki F."/>
            <person name="Wada S."/>
            <person name="Zhang C."/>
            <person name="Hyatt P.D."/>
            <person name="Larimer F."/>
            <person name="Detter C."/>
            <person name="Doggett N."/>
            <person name="Glavina T."/>
            <person name="Hawkins T."/>
            <person name="Richardson P."/>
            <person name="Lucas S."/>
            <person name="Kohara Y."/>
            <person name="Levine M."/>
            <person name="Satoh N."/>
            <person name="Rokhsar D.S."/>
        </authorList>
    </citation>
    <scope>NUCLEOTIDE SEQUENCE [LARGE SCALE GENOMIC DNA]</scope>
</reference>
<dbReference type="Ensembl" id="ENSCINT00000022940.2">
    <property type="protein sequence ID" value="ENSCINP00000022694.2"/>
    <property type="gene ID" value="ENSCING00000012044.2"/>
</dbReference>
<evidence type="ECO:0000313" key="12">
    <source>
        <dbReference type="Proteomes" id="UP000008144"/>
    </source>
</evidence>
<keyword evidence="12" id="KW-1185">Reference proteome</keyword>
<comment type="subcellular location">
    <subcellularLocation>
        <location evidence="1">Mitochondrion</location>
    </subcellularLocation>
</comment>
<dbReference type="Gene3D" id="3.10.450.240">
    <property type="match status" value="1"/>
</dbReference>
<dbReference type="FunCoup" id="F7AMY5">
    <property type="interactions" value="349"/>
</dbReference>
<reference evidence="11" key="3">
    <citation type="submission" date="2025-09" db="UniProtKB">
        <authorList>
            <consortium name="Ensembl"/>
        </authorList>
    </citation>
    <scope>IDENTIFICATION</scope>
</reference>
<name>F7AMY5_CIOIN</name>
<dbReference type="InterPro" id="IPR007379">
    <property type="entry name" value="Tim44-like_dom"/>
</dbReference>
<evidence type="ECO:0000259" key="10">
    <source>
        <dbReference type="SMART" id="SM00978"/>
    </source>
</evidence>
<dbReference type="HOGENOM" id="CLU_038409_2_0_1"/>
<evidence type="ECO:0000256" key="1">
    <source>
        <dbReference type="ARBA" id="ARBA00004173"/>
    </source>
</evidence>